<accession>A0ABP3TQ19</accession>
<gene>
    <name evidence="1" type="ORF">GCM10009430_09570</name>
</gene>
<protein>
    <recommendedName>
        <fullName evidence="3">Peptidase M48 domain-containing protein</fullName>
    </recommendedName>
</protein>
<comment type="caution">
    <text evidence="1">The sequence shown here is derived from an EMBL/GenBank/DDBJ whole genome shotgun (WGS) entry which is preliminary data.</text>
</comment>
<organism evidence="1 2">
    <name type="scientific">Aquimarina litoralis</name>
    <dbReference type="NCBI Taxonomy" id="584605"/>
    <lineage>
        <taxon>Bacteria</taxon>
        <taxon>Pseudomonadati</taxon>
        <taxon>Bacteroidota</taxon>
        <taxon>Flavobacteriia</taxon>
        <taxon>Flavobacteriales</taxon>
        <taxon>Flavobacteriaceae</taxon>
        <taxon>Aquimarina</taxon>
    </lineage>
</organism>
<sequence>MIFSQEIIHKNNKIVPGNLKNEILKALSYYPELKEVAIEFKIQSSLNKSFMKAQPKLSSFFRSKKNRKYVILISNSFSLDELVLKIEDIPSEVLIGWFGHELGHIIDYQQRSSINLVWYGIRYLLSQNYIREAEKAADVYALTHNMQHYILQTKRFILDNASLPQKYKDRIRRLYLSPDEILLLTKEFEQN</sequence>
<keyword evidence="2" id="KW-1185">Reference proteome</keyword>
<dbReference type="RefSeq" id="WP_343911000.1">
    <property type="nucleotide sequence ID" value="NZ_BAAAGE010000001.1"/>
</dbReference>
<evidence type="ECO:0000313" key="1">
    <source>
        <dbReference type="EMBL" id="GAA0715306.1"/>
    </source>
</evidence>
<dbReference type="Proteomes" id="UP001501758">
    <property type="component" value="Unassembled WGS sequence"/>
</dbReference>
<evidence type="ECO:0000313" key="2">
    <source>
        <dbReference type="Proteomes" id="UP001501758"/>
    </source>
</evidence>
<evidence type="ECO:0008006" key="3">
    <source>
        <dbReference type="Google" id="ProtNLM"/>
    </source>
</evidence>
<proteinExistence type="predicted"/>
<name>A0ABP3TQ19_9FLAO</name>
<reference evidence="2" key="1">
    <citation type="journal article" date="2019" name="Int. J. Syst. Evol. Microbiol.">
        <title>The Global Catalogue of Microorganisms (GCM) 10K type strain sequencing project: providing services to taxonomists for standard genome sequencing and annotation.</title>
        <authorList>
            <consortium name="The Broad Institute Genomics Platform"/>
            <consortium name="The Broad Institute Genome Sequencing Center for Infectious Disease"/>
            <person name="Wu L."/>
            <person name="Ma J."/>
        </authorList>
    </citation>
    <scope>NUCLEOTIDE SEQUENCE [LARGE SCALE GENOMIC DNA]</scope>
    <source>
        <strain evidence="2">JCM 15974</strain>
    </source>
</reference>
<dbReference type="EMBL" id="BAAAGE010000001">
    <property type="protein sequence ID" value="GAA0715306.1"/>
    <property type="molecule type" value="Genomic_DNA"/>
</dbReference>